<proteinExistence type="predicted"/>
<dbReference type="EMBL" id="LNXY01000003">
    <property type="protein sequence ID" value="KTC92941.1"/>
    <property type="molecule type" value="Genomic_DNA"/>
</dbReference>
<dbReference type="Proteomes" id="UP000054736">
    <property type="component" value="Unassembled WGS sequence"/>
</dbReference>
<name>A0A0W0TBZ9_9GAMM</name>
<feature type="transmembrane region" description="Helical" evidence="1">
    <location>
        <begin position="12"/>
        <end position="29"/>
    </location>
</feature>
<dbReference type="OrthoDB" id="5650426at2"/>
<sequence length="71" mass="8307">MRSLEHFINIHPYFSMLVFTAIGFLLRGLSQVNRNTLRIHLNELEFALEEDNIEQAKSILKKIKTGFSFKP</sequence>
<keyword evidence="1" id="KW-1133">Transmembrane helix</keyword>
<dbReference type="RefSeq" id="WP_058494672.1">
    <property type="nucleotide sequence ID" value="NZ_CAAAIU010000003.1"/>
</dbReference>
<keyword evidence="1" id="KW-0472">Membrane</keyword>
<protein>
    <submittedName>
        <fullName evidence="2">Uncharacterized protein</fullName>
    </submittedName>
</protein>
<evidence type="ECO:0000256" key="1">
    <source>
        <dbReference type="SAM" id="Phobius"/>
    </source>
</evidence>
<accession>A0A0W0TBZ9</accession>
<comment type="caution">
    <text evidence="2">The sequence shown here is derived from an EMBL/GenBank/DDBJ whole genome shotgun (WGS) entry which is preliminary data.</text>
</comment>
<gene>
    <name evidence="2" type="ORF">Ldro_0312</name>
</gene>
<keyword evidence="3" id="KW-1185">Reference proteome</keyword>
<dbReference type="AlphaFoldDB" id="A0A0W0TBZ9"/>
<organism evidence="2 3">
    <name type="scientific">Legionella drozanskii LLAP-1</name>
    <dbReference type="NCBI Taxonomy" id="1212489"/>
    <lineage>
        <taxon>Bacteria</taxon>
        <taxon>Pseudomonadati</taxon>
        <taxon>Pseudomonadota</taxon>
        <taxon>Gammaproteobacteria</taxon>
        <taxon>Legionellales</taxon>
        <taxon>Legionellaceae</taxon>
        <taxon>Legionella</taxon>
    </lineage>
</organism>
<dbReference type="PATRIC" id="fig|1212489.4.peg.323"/>
<keyword evidence="1" id="KW-0812">Transmembrane</keyword>
<dbReference type="STRING" id="1212489.Ldro_0312"/>
<evidence type="ECO:0000313" key="3">
    <source>
        <dbReference type="Proteomes" id="UP000054736"/>
    </source>
</evidence>
<evidence type="ECO:0000313" key="2">
    <source>
        <dbReference type="EMBL" id="KTC92941.1"/>
    </source>
</evidence>
<reference evidence="2 3" key="1">
    <citation type="submission" date="2015-11" db="EMBL/GenBank/DDBJ databases">
        <title>Genomic analysis of 38 Legionella species identifies large and diverse effector repertoires.</title>
        <authorList>
            <person name="Burstein D."/>
            <person name="Amaro F."/>
            <person name="Zusman T."/>
            <person name="Lifshitz Z."/>
            <person name="Cohen O."/>
            <person name="Gilbert J.A."/>
            <person name="Pupko T."/>
            <person name="Shuman H.A."/>
            <person name="Segal G."/>
        </authorList>
    </citation>
    <scope>NUCLEOTIDE SEQUENCE [LARGE SCALE GENOMIC DNA]</scope>
    <source>
        <strain evidence="2 3">ATCC 700990</strain>
    </source>
</reference>